<evidence type="ECO:0000313" key="2">
    <source>
        <dbReference type="EMBL" id="WVZ93540.1"/>
    </source>
</evidence>
<dbReference type="Gene3D" id="3.30.70.270">
    <property type="match status" value="1"/>
</dbReference>
<protein>
    <recommendedName>
        <fullName evidence="1">Reverse transcriptase domain-containing protein</fullName>
    </recommendedName>
</protein>
<organism evidence="2 3">
    <name type="scientific">Paspalum notatum var. saurae</name>
    <dbReference type="NCBI Taxonomy" id="547442"/>
    <lineage>
        <taxon>Eukaryota</taxon>
        <taxon>Viridiplantae</taxon>
        <taxon>Streptophyta</taxon>
        <taxon>Embryophyta</taxon>
        <taxon>Tracheophyta</taxon>
        <taxon>Spermatophyta</taxon>
        <taxon>Magnoliopsida</taxon>
        <taxon>Liliopsida</taxon>
        <taxon>Poales</taxon>
        <taxon>Poaceae</taxon>
        <taxon>PACMAD clade</taxon>
        <taxon>Panicoideae</taxon>
        <taxon>Andropogonodae</taxon>
        <taxon>Paspaleae</taxon>
        <taxon>Paspalinae</taxon>
        <taxon>Paspalum</taxon>
    </lineage>
</organism>
<dbReference type="PANTHER" id="PTHR24559">
    <property type="entry name" value="TRANSPOSON TY3-I GAG-POL POLYPROTEIN"/>
    <property type="match status" value="1"/>
</dbReference>
<dbReference type="AlphaFoldDB" id="A0AAQ3UJS1"/>
<dbReference type="InterPro" id="IPR043502">
    <property type="entry name" value="DNA/RNA_pol_sf"/>
</dbReference>
<reference evidence="2 3" key="1">
    <citation type="submission" date="2024-02" db="EMBL/GenBank/DDBJ databases">
        <title>High-quality chromosome-scale genome assembly of Pensacola bahiagrass (Paspalum notatum Flugge var. saurae).</title>
        <authorList>
            <person name="Vega J.M."/>
            <person name="Podio M."/>
            <person name="Orjuela J."/>
            <person name="Siena L.A."/>
            <person name="Pessino S.C."/>
            <person name="Combes M.C."/>
            <person name="Mariac C."/>
            <person name="Albertini E."/>
            <person name="Pupilli F."/>
            <person name="Ortiz J.P.A."/>
            <person name="Leblanc O."/>
        </authorList>
    </citation>
    <scope>NUCLEOTIDE SEQUENCE [LARGE SCALE GENOMIC DNA]</scope>
    <source>
        <strain evidence="2">R1</strain>
        <tissue evidence="2">Leaf</tissue>
    </source>
</reference>
<evidence type="ECO:0000259" key="1">
    <source>
        <dbReference type="Pfam" id="PF00078"/>
    </source>
</evidence>
<dbReference type="Proteomes" id="UP001341281">
    <property type="component" value="Chromosome 09"/>
</dbReference>
<dbReference type="CDD" id="cd01647">
    <property type="entry name" value="RT_LTR"/>
    <property type="match status" value="1"/>
</dbReference>
<name>A0AAQ3UJS1_PASNO</name>
<sequence>MEAEHKPTREPQRRLNNAMREVVKKEVLKLLHAGIIYPVSDSEWVSPVQVVPKKGGMTVVKNQNNELIPQRTVTGWRMCIDYRKLNAATRKDDFPLPFIDEMLERLAKQSFFCYLDGYSGYHQIPIHPEDQSKTTFTCPYGTFAYRRMSFVLCNAPASFQRCMMAIFSDFIEEIMEVFMDDFSVYGKSFDGCLENLEKILKRCQEVDLVLNWEKCHFMVREGIVLGHRISERGIEVNRAKIEVIEQLPPPTNIKAI</sequence>
<evidence type="ECO:0000313" key="3">
    <source>
        <dbReference type="Proteomes" id="UP001341281"/>
    </source>
</evidence>
<keyword evidence="3" id="KW-1185">Reference proteome</keyword>
<accession>A0AAQ3UJS1</accession>
<feature type="domain" description="Reverse transcriptase" evidence="1">
    <location>
        <begin position="69"/>
        <end position="229"/>
    </location>
</feature>
<dbReference type="InterPro" id="IPR000477">
    <property type="entry name" value="RT_dom"/>
</dbReference>
<dbReference type="Pfam" id="PF00078">
    <property type="entry name" value="RVT_1"/>
    <property type="match status" value="1"/>
</dbReference>
<gene>
    <name evidence="2" type="ORF">U9M48_039511</name>
</gene>
<dbReference type="InterPro" id="IPR053134">
    <property type="entry name" value="RNA-dir_DNA_polymerase"/>
</dbReference>
<dbReference type="EMBL" id="CP144753">
    <property type="protein sequence ID" value="WVZ93540.1"/>
    <property type="molecule type" value="Genomic_DNA"/>
</dbReference>
<proteinExistence type="predicted"/>
<dbReference type="Gene3D" id="3.10.10.10">
    <property type="entry name" value="HIV Type 1 Reverse Transcriptase, subunit A, domain 1"/>
    <property type="match status" value="1"/>
</dbReference>
<dbReference type="InterPro" id="IPR043128">
    <property type="entry name" value="Rev_trsase/Diguanyl_cyclase"/>
</dbReference>
<dbReference type="SUPFAM" id="SSF56672">
    <property type="entry name" value="DNA/RNA polymerases"/>
    <property type="match status" value="1"/>
</dbReference>
<dbReference type="PANTHER" id="PTHR24559:SF444">
    <property type="entry name" value="REVERSE TRANSCRIPTASE DOMAIN-CONTAINING PROTEIN"/>
    <property type="match status" value="1"/>
</dbReference>